<evidence type="ECO:0000313" key="2">
    <source>
        <dbReference type="Proteomes" id="UP000323000"/>
    </source>
</evidence>
<reference evidence="2" key="1">
    <citation type="journal article" date="2019" name="Gigascience">
        <title>De novo genome assembly of the endangered Acer yangbiense, a plant species with extremely small populations endemic to Yunnan Province, China.</title>
        <authorList>
            <person name="Yang J."/>
            <person name="Wariss H.M."/>
            <person name="Tao L."/>
            <person name="Zhang R."/>
            <person name="Yun Q."/>
            <person name="Hollingsworth P."/>
            <person name="Dao Z."/>
            <person name="Luo G."/>
            <person name="Guo H."/>
            <person name="Ma Y."/>
            <person name="Sun W."/>
        </authorList>
    </citation>
    <scope>NUCLEOTIDE SEQUENCE [LARGE SCALE GENOMIC DNA]</scope>
    <source>
        <strain evidence="2">cv. Malutang</strain>
    </source>
</reference>
<accession>A0A5C7GRR5</accession>
<name>A0A5C7GRR5_9ROSI</name>
<dbReference type="AlphaFoldDB" id="A0A5C7GRR5"/>
<keyword evidence="2" id="KW-1185">Reference proteome</keyword>
<gene>
    <name evidence="1" type="ORF">EZV62_026441</name>
</gene>
<dbReference type="EMBL" id="VAHF01000013">
    <property type="protein sequence ID" value="TXG47147.1"/>
    <property type="molecule type" value="Genomic_DNA"/>
</dbReference>
<comment type="caution">
    <text evidence="1">The sequence shown here is derived from an EMBL/GenBank/DDBJ whole genome shotgun (WGS) entry which is preliminary data.</text>
</comment>
<organism evidence="1 2">
    <name type="scientific">Acer yangbiense</name>
    <dbReference type="NCBI Taxonomy" id="1000413"/>
    <lineage>
        <taxon>Eukaryota</taxon>
        <taxon>Viridiplantae</taxon>
        <taxon>Streptophyta</taxon>
        <taxon>Embryophyta</taxon>
        <taxon>Tracheophyta</taxon>
        <taxon>Spermatophyta</taxon>
        <taxon>Magnoliopsida</taxon>
        <taxon>eudicotyledons</taxon>
        <taxon>Gunneridae</taxon>
        <taxon>Pentapetalae</taxon>
        <taxon>rosids</taxon>
        <taxon>malvids</taxon>
        <taxon>Sapindales</taxon>
        <taxon>Sapindaceae</taxon>
        <taxon>Hippocastanoideae</taxon>
        <taxon>Acereae</taxon>
        <taxon>Acer</taxon>
    </lineage>
</organism>
<protein>
    <submittedName>
        <fullName evidence="1">Uncharacterized protein</fullName>
    </submittedName>
</protein>
<proteinExistence type="predicted"/>
<dbReference type="Proteomes" id="UP000323000">
    <property type="component" value="Chromosome 13"/>
</dbReference>
<evidence type="ECO:0000313" key="1">
    <source>
        <dbReference type="EMBL" id="TXG47147.1"/>
    </source>
</evidence>
<sequence length="274" mass="29196">MAMIVDEEICVFSAIKEQYVSNVLGGDRAGVAGGNAVKFSLGTTLCCVCGSKSYTVLAGGGVEIFAALKKAVGLVGIFPLGVSVEFFALVGVGAKRREETIKVGLNSLKEFIIKKTDMSDKELKMSILELSEEASMNKSTQLIVSALDNILMPEAVTLIMFCSRVMLLYRFRYLEALVEESSRPPPSLPSQIPVAARPRSVAVSSASHHVDDRTPSHFTTPDPVPVFGRISAPISSVRLISSSLLASAVQPPQTIQLLAPAAQPPHPDQPPCSV</sequence>